<dbReference type="OrthoDB" id="9803985at2"/>
<evidence type="ECO:0000256" key="4">
    <source>
        <dbReference type="ARBA" id="ARBA00022989"/>
    </source>
</evidence>
<reference evidence="8 9" key="1">
    <citation type="submission" date="2019-08" db="EMBL/GenBank/DDBJ databases">
        <authorList>
            <person name="Guy L."/>
        </authorList>
    </citation>
    <scope>NUCLEOTIDE SEQUENCE [LARGE SCALE GENOMIC DNA]</scope>
    <source>
        <strain evidence="8 9">SGT-108</strain>
    </source>
</reference>
<evidence type="ECO:0000256" key="2">
    <source>
        <dbReference type="ARBA" id="ARBA00022475"/>
    </source>
</evidence>
<keyword evidence="4 6" id="KW-1133">Transmembrane helix</keyword>
<name>A0A5E4PK23_9COXI</name>
<dbReference type="PROSITE" id="PS50850">
    <property type="entry name" value="MFS"/>
    <property type="match status" value="1"/>
</dbReference>
<dbReference type="AlphaFoldDB" id="A0A5E4PK23"/>
<keyword evidence="2" id="KW-1003">Cell membrane</keyword>
<feature type="domain" description="Major facilitator superfamily (MFS) profile" evidence="7">
    <location>
        <begin position="12"/>
        <end position="390"/>
    </location>
</feature>
<feature type="transmembrane region" description="Helical" evidence="6">
    <location>
        <begin position="168"/>
        <end position="189"/>
    </location>
</feature>
<dbReference type="Proteomes" id="UP000324194">
    <property type="component" value="Chromosome 2"/>
</dbReference>
<dbReference type="SUPFAM" id="SSF103473">
    <property type="entry name" value="MFS general substrate transporter"/>
    <property type="match status" value="1"/>
</dbReference>
<accession>A0A5E4PK23</accession>
<proteinExistence type="predicted"/>
<dbReference type="InterPro" id="IPR011701">
    <property type="entry name" value="MFS"/>
</dbReference>
<organism evidence="8 9">
    <name type="scientific">Aquicella siphonis</name>
    <dbReference type="NCBI Taxonomy" id="254247"/>
    <lineage>
        <taxon>Bacteria</taxon>
        <taxon>Pseudomonadati</taxon>
        <taxon>Pseudomonadota</taxon>
        <taxon>Gammaproteobacteria</taxon>
        <taxon>Legionellales</taxon>
        <taxon>Coxiellaceae</taxon>
        <taxon>Aquicella</taxon>
    </lineage>
</organism>
<feature type="transmembrane region" description="Helical" evidence="6">
    <location>
        <begin position="49"/>
        <end position="67"/>
    </location>
</feature>
<dbReference type="GO" id="GO:0005886">
    <property type="term" value="C:plasma membrane"/>
    <property type="evidence" value="ECO:0007669"/>
    <property type="project" value="UniProtKB-SubCell"/>
</dbReference>
<evidence type="ECO:0000256" key="6">
    <source>
        <dbReference type="SAM" id="Phobius"/>
    </source>
</evidence>
<dbReference type="PANTHER" id="PTHR42688:SF1">
    <property type="entry name" value="BLR5212 PROTEIN"/>
    <property type="match status" value="1"/>
</dbReference>
<evidence type="ECO:0000256" key="3">
    <source>
        <dbReference type="ARBA" id="ARBA00022692"/>
    </source>
</evidence>
<keyword evidence="5 6" id="KW-0472">Membrane</keyword>
<dbReference type="PANTHER" id="PTHR42688">
    <property type="entry name" value="CONSERVED PROTEIN"/>
    <property type="match status" value="1"/>
</dbReference>
<evidence type="ECO:0000259" key="7">
    <source>
        <dbReference type="PROSITE" id="PS50850"/>
    </source>
</evidence>
<dbReference type="EMBL" id="LR699120">
    <property type="protein sequence ID" value="VVC77284.1"/>
    <property type="molecule type" value="Genomic_DNA"/>
</dbReference>
<dbReference type="Gene3D" id="1.20.1250.20">
    <property type="entry name" value="MFS general substrate transporter like domains"/>
    <property type="match status" value="2"/>
</dbReference>
<feature type="transmembrane region" description="Helical" evidence="6">
    <location>
        <begin position="277"/>
        <end position="298"/>
    </location>
</feature>
<protein>
    <submittedName>
        <fullName evidence="8">Multidrug resistance protein MdtH</fullName>
    </submittedName>
</protein>
<feature type="transmembrane region" description="Helical" evidence="6">
    <location>
        <begin position="79"/>
        <end position="99"/>
    </location>
</feature>
<feature type="transmembrane region" description="Helical" evidence="6">
    <location>
        <begin position="250"/>
        <end position="270"/>
    </location>
</feature>
<feature type="transmembrane region" description="Helical" evidence="6">
    <location>
        <begin position="217"/>
        <end position="238"/>
    </location>
</feature>
<gene>
    <name evidence="8" type="primary">mdtH</name>
    <name evidence="8" type="ORF">AQUSIP_26110</name>
</gene>
<evidence type="ECO:0000256" key="1">
    <source>
        <dbReference type="ARBA" id="ARBA00004651"/>
    </source>
</evidence>
<evidence type="ECO:0000313" key="9">
    <source>
        <dbReference type="Proteomes" id="UP000324194"/>
    </source>
</evidence>
<feature type="transmembrane region" description="Helical" evidence="6">
    <location>
        <begin position="304"/>
        <end position="326"/>
    </location>
</feature>
<keyword evidence="9" id="KW-1185">Reference proteome</keyword>
<dbReference type="KEGG" id="asip:AQUSIP_26110"/>
<sequence length="391" mass="42187">MPQADKARKNAVKFVLLMGIVSLFADMTYEGARSITGPYLGTLGANAVMVGFIAGLGEFIGYGFRLFSGFFSDKTGRYWPVAITGYVINLAAVPLLAWAGQWWTAGFLIILERAGKGIRVPARDAMLSHASRRMGVGWGFGIHQALDQAGAMAGPLLVTLALYRQNGYASAFVILLYPALAALSALFICRAVFPNPRSLEVPTESLQFPVLRANKAFWIYTAGASLVAMGYADFALIAYHYEQSRLMPSLWIPAIYALALGGNIFLSPLLGYLYDKFGFIILIGVVGVTSLFVPLVFLGNAKTAILGTMIWGAGLGAQGSLMRAIVADLVSREKRGSGYGIFNACFGLFWFLGSVIIGILYEISITSVVIFSLAAQLISIPVLWRASRLMP</sequence>
<comment type="subcellular location">
    <subcellularLocation>
        <location evidence="1">Cell membrane</location>
        <topology evidence="1">Multi-pass membrane protein</topology>
    </subcellularLocation>
</comment>
<feature type="transmembrane region" description="Helical" evidence="6">
    <location>
        <begin position="338"/>
        <end position="359"/>
    </location>
</feature>
<dbReference type="CDD" id="cd17370">
    <property type="entry name" value="MFS_MJ1317_like"/>
    <property type="match status" value="1"/>
</dbReference>
<feature type="transmembrane region" description="Helical" evidence="6">
    <location>
        <begin position="12"/>
        <end position="29"/>
    </location>
</feature>
<evidence type="ECO:0000256" key="5">
    <source>
        <dbReference type="ARBA" id="ARBA00023136"/>
    </source>
</evidence>
<dbReference type="InterPro" id="IPR052425">
    <property type="entry name" value="Uncharacterized_MFS-type"/>
</dbReference>
<dbReference type="InterPro" id="IPR036259">
    <property type="entry name" value="MFS_trans_sf"/>
</dbReference>
<dbReference type="GO" id="GO:0022857">
    <property type="term" value="F:transmembrane transporter activity"/>
    <property type="evidence" value="ECO:0007669"/>
    <property type="project" value="InterPro"/>
</dbReference>
<dbReference type="Pfam" id="PF07690">
    <property type="entry name" value="MFS_1"/>
    <property type="match status" value="1"/>
</dbReference>
<evidence type="ECO:0000313" key="8">
    <source>
        <dbReference type="EMBL" id="VVC77284.1"/>
    </source>
</evidence>
<feature type="transmembrane region" description="Helical" evidence="6">
    <location>
        <begin position="365"/>
        <end position="384"/>
    </location>
</feature>
<dbReference type="InterPro" id="IPR020846">
    <property type="entry name" value="MFS_dom"/>
</dbReference>
<keyword evidence="3 6" id="KW-0812">Transmembrane</keyword>